<evidence type="ECO:0000259" key="15">
    <source>
        <dbReference type="Pfam" id="PF01225"/>
    </source>
</evidence>
<dbReference type="Gene3D" id="3.90.190.20">
    <property type="entry name" value="Mur ligase, C-terminal domain"/>
    <property type="match status" value="1"/>
</dbReference>
<dbReference type="InterPro" id="IPR005758">
    <property type="entry name" value="UDP-N-AcMur_Ala_ligase_MurC"/>
</dbReference>
<accession>A0A0M2NHN4</accession>
<keyword evidence="6 14" id="KW-0132">Cell division</keyword>
<evidence type="ECO:0000256" key="8">
    <source>
        <dbReference type="ARBA" id="ARBA00022840"/>
    </source>
</evidence>
<sequence>MENKTNIPTDKPVHFIGIGGCSMSGLAQILHSNGYTITGSDIKESAFTKQLEKLNIPISLEHDEKNVHGAGLVVYSAAIKPYNPEYAYAAAHDIPMLERSKLLGLISNHYKRVACISGCHGKTTITSMLALIMHNSQEDCTVHVGGMVDFLSGGVHVGTNDAFITEACEYVRSFLTLHPTHTLVNNIDDDHLDCYRDIDDIFDTFVEFIQKLDQNGVLLLNQSDTLAYRLKDHAPCRIVTYNDAPNSDWYLKEPTFNELGCGKGTVVYHGDELGELELTVPGLHNLRNALAAAAFAYEVFGVDVEISIKALRDYRLAGRRFELVGERDGVRVFHDYAHHPSEISACLEAASLVPHNKLWVVFQCNSYTRARTLKDKYAQCFGDADEVIMPDIYPGRDTDTQGIHARDVVAAINSDSCKCMYIPTFQEIKDYLLKNWQPGDIVMTLGSGDVNKQQLIFFQD</sequence>
<dbReference type="Pfam" id="PF01225">
    <property type="entry name" value="Mur_ligase"/>
    <property type="match status" value="1"/>
</dbReference>
<evidence type="ECO:0000256" key="7">
    <source>
        <dbReference type="ARBA" id="ARBA00022741"/>
    </source>
</evidence>
<evidence type="ECO:0000256" key="4">
    <source>
        <dbReference type="ARBA" id="ARBA00022490"/>
    </source>
</evidence>
<evidence type="ECO:0000256" key="10">
    <source>
        <dbReference type="ARBA" id="ARBA00022984"/>
    </source>
</evidence>
<comment type="similarity">
    <text evidence="14">Belongs to the MurCDEF family.</text>
</comment>
<feature type="domain" description="Mur ligase C-terminal" evidence="16">
    <location>
        <begin position="319"/>
        <end position="448"/>
    </location>
</feature>
<feature type="binding site" evidence="14">
    <location>
        <begin position="118"/>
        <end position="124"/>
    </location>
    <ligand>
        <name>ATP</name>
        <dbReference type="ChEBI" id="CHEBI:30616"/>
    </ligand>
</feature>
<dbReference type="GO" id="GO:0071555">
    <property type="term" value="P:cell wall organization"/>
    <property type="evidence" value="ECO:0007669"/>
    <property type="project" value="UniProtKB-KW"/>
</dbReference>
<dbReference type="Proteomes" id="UP000034076">
    <property type="component" value="Unassembled WGS sequence"/>
</dbReference>
<evidence type="ECO:0000256" key="13">
    <source>
        <dbReference type="ARBA" id="ARBA00047833"/>
    </source>
</evidence>
<dbReference type="InterPro" id="IPR036565">
    <property type="entry name" value="Mur-like_cat_sf"/>
</dbReference>
<dbReference type="InterPro" id="IPR004101">
    <property type="entry name" value="Mur_ligase_C"/>
</dbReference>
<dbReference type="InterPro" id="IPR000713">
    <property type="entry name" value="Mur_ligase_N"/>
</dbReference>
<reference evidence="18 19" key="1">
    <citation type="submission" date="2015-04" db="EMBL/GenBank/DDBJ databases">
        <title>Draft genome sequence of bacteremic isolate Catabacter hongkongensis type strain HKU16T.</title>
        <authorList>
            <person name="Lau S.K."/>
            <person name="Teng J.L."/>
            <person name="Huang Y."/>
            <person name="Curreem S.O."/>
            <person name="Tsui S.K."/>
            <person name="Woo P.C."/>
        </authorList>
    </citation>
    <scope>NUCLEOTIDE SEQUENCE [LARGE SCALE GENOMIC DNA]</scope>
    <source>
        <strain evidence="18 19">HKU16</strain>
    </source>
</reference>
<dbReference type="PANTHER" id="PTHR43445:SF3">
    <property type="entry name" value="UDP-N-ACETYLMURAMATE--L-ALANINE LIGASE"/>
    <property type="match status" value="1"/>
</dbReference>
<evidence type="ECO:0000256" key="11">
    <source>
        <dbReference type="ARBA" id="ARBA00023306"/>
    </source>
</evidence>
<keyword evidence="9 14" id="KW-0133">Cell shape</keyword>
<comment type="pathway">
    <text evidence="2 14">Cell wall biogenesis; peptidoglycan biosynthesis.</text>
</comment>
<evidence type="ECO:0000256" key="5">
    <source>
        <dbReference type="ARBA" id="ARBA00022598"/>
    </source>
</evidence>
<dbReference type="RefSeq" id="WP_046444588.1">
    <property type="nucleotide sequence ID" value="NZ_LAYJ01000123.1"/>
</dbReference>
<comment type="function">
    <text evidence="14">Cell wall formation.</text>
</comment>
<evidence type="ECO:0000313" key="19">
    <source>
        <dbReference type="Proteomes" id="UP000034076"/>
    </source>
</evidence>
<dbReference type="Gene3D" id="3.40.1190.10">
    <property type="entry name" value="Mur-like, catalytic domain"/>
    <property type="match status" value="1"/>
</dbReference>
<dbReference type="GO" id="GO:0005524">
    <property type="term" value="F:ATP binding"/>
    <property type="evidence" value="ECO:0007669"/>
    <property type="project" value="UniProtKB-UniRule"/>
</dbReference>
<dbReference type="Pfam" id="PF02875">
    <property type="entry name" value="Mur_ligase_C"/>
    <property type="match status" value="1"/>
</dbReference>
<dbReference type="InterPro" id="IPR013221">
    <property type="entry name" value="Mur_ligase_cen"/>
</dbReference>
<keyword evidence="7 14" id="KW-0547">Nucleotide-binding</keyword>
<proteinExistence type="inferred from homology"/>
<comment type="caution">
    <text evidence="18">The sequence shown here is derived from an EMBL/GenBank/DDBJ whole genome shotgun (WGS) entry which is preliminary data.</text>
</comment>
<dbReference type="SUPFAM" id="SSF53244">
    <property type="entry name" value="MurD-like peptide ligases, peptide-binding domain"/>
    <property type="match status" value="1"/>
</dbReference>
<dbReference type="UniPathway" id="UPA00219"/>
<keyword evidence="5 14" id="KW-0436">Ligase</keyword>
<feature type="domain" description="Mur ligase central" evidence="17">
    <location>
        <begin position="116"/>
        <end position="295"/>
    </location>
</feature>
<dbReference type="GO" id="GO:0008763">
    <property type="term" value="F:UDP-N-acetylmuramate-L-alanine ligase activity"/>
    <property type="evidence" value="ECO:0007669"/>
    <property type="project" value="UniProtKB-UniRule"/>
</dbReference>
<evidence type="ECO:0000259" key="17">
    <source>
        <dbReference type="Pfam" id="PF08245"/>
    </source>
</evidence>
<keyword evidence="10 14" id="KW-0573">Peptidoglycan synthesis</keyword>
<evidence type="ECO:0000313" key="18">
    <source>
        <dbReference type="EMBL" id="KKI49780.1"/>
    </source>
</evidence>
<dbReference type="Gene3D" id="3.40.50.720">
    <property type="entry name" value="NAD(P)-binding Rossmann-like Domain"/>
    <property type="match status" value="1"/>
</dbReference>
<dbReference type="Pfam" id="PF08245">
    <property type="entry name" value="Mur_ligase_M"/>
    <property type="match status" value="1"/>
</dbReference>
<evidence type="ECO:0000256" key="3">
    <source>
        <dbReference type="ARBA" id="ARBA00012211"/>
    </source>
</evidence>
<dbReference type="STRING" id="270498.CHK_2801"/>
<evidence type="ECO:0000256" key="14">
    <source>
        <dbReference type="HAMAP-Rule" id="MF_00046"/>
    </source>
</evidence>
<protein>
    <recommendedName>
        <fullName evidence="3 14">UDP-N-acetylmuramate--L-alanine ligase</fullName>
        <ecNumber evidence="3 14">6.3.2.8</ecNumber>
    </recommendedName>
    <alternativeName>
        <fullName evidence="14">UDP-N-acetylmuramoyl-L-alanine synthetase</fullName>
    </alternativeName>
</protein>
<dbReference type="GO" id="GO:0008360">
    <property type="term" value="P:regulation of cell shape"/>
    <property type="evidence" value="ECO:0007669"/>
    <property type="project" value="UniProtKB-KW"/>
</dbReference>
<keyword evidence="19" id="KW-1185">Reference proteome</keyword>
<dbReference type="EMBL" id="LAYJ01000123">
    <property type="protein sequence ID" value="KKI49780.1"/>
    <property type="molecule type" value="Genomic_DNA"/>
</dbReference>
<dbReference type="EC" id="6.3.2.8" evidence="3 14"/>
<dbReference type="GO" id="GO:0005737">
    <property type="term" value="C:cytoplasm"/>
    <property type="evidence" value="ECO:0007669"/>
    <property type="project" value="UniProtKB-SubCell"/>
</dbReference>
<evidence type="ECO:0000256" key="9">
    <source>
        <dbReference type="ARBA" id="ARBA00022960"/>
    </source>
</evidence>
<dbReference type="GO" id="GO:0051301">
    <property type="term" value="P:cell division"/>
    <property type="evidence" value="ECO:0007669"/>
    <property type="project" value="UniProtKB-KW"/>
</dbReference>
<evidence type="ECO:0000256" key="1">
    <source>
        <dbReference type="ARBA" id="ARBA00004496"/>
    </source>
</evidence>
<dbReference type="InterPro" id="IPR050061">
    <property type="entry name" value="MurCDEF_pg_biosynth"/>
</dbReference>
<dbReference type="PATRIC" id="fig|270498.16.peg.2344"/>
<evidence type="ECO:0000256" key="6">
    <source>
        <dbReference type="ARBA" id="ARBA00022618"/>
    </source>
</evidence>
<dbReference type="HAMAP" id="MF_00046">
    <property type="entry name" value="MurC"/>
    <property type="match status" value="1"/>
</dbReference>
<dbReference type="NCBIfam" id="TIGR01082">
    <property type="entry name" value="murC"/>
    <property type="match status" value="1"/>
</dbReference>
<dbReference type="SUPFAM" id="SSF51984">
    <property type="entry name" value="MurCD N-terminal domain"/>
    <property type="match status" value="1"/>
</dbReference>
<dbReference type="OrthoDB" id="9804126at2"/>
<dbReference type="AlphaFoldDB" id="A0A0M2NHN4"/>
<dbReference type="PANTHER" id="PTHR43445">
    <property type="entry name" value="UDP-N-ACETYLMURAMATE--L-ALANINE LIGASE-RELATED"/>
    <property type="match status" value="1"/>
</dbReference>
<keyword evidence="12 14" id="KW-0961">Cell wall biogenesis/degradation</keyword>
<evidence type="ECO:0000259" key="16">
    <source>
        <dbReference type="Pfam" id="PF02875"/>
    </source>
</evidence>
<keyword evidence="11 14" id="KW-0131">Cell cycle</keyword>
<evidence type="ECO:0000256" key="12">
    <source>
        <dbReference type="ARBA" id="ARBA00023316"/>
    </source>
</evidence>
<dbReference type="SUPFAM" id="SSF53623">
    <property type="entry name" value="MurD-like peptide ligases, catalytic domain"/>
    <property type="match status" value="1"/>
</dbReference>
<dbReference type="InterPro" id="IPR036615">
    <property type="entry name" value="Mur_ligase_C_dom_sf"/>
</dbReference>
<dbReference type="GO" id="GO:0009252">
    <property type="term" value="P:peptidoglycan biosynthetic process"/>
    <property type="evidence" value="ECO:0007669"/>
    <property type="project" value="UniProtKB-UniRule"/>
</dbReference>
<comment type="subcellular location">
    <subcellularLocation>
        <location evidence="1 14">Cytoplasm</location>
    </subcellularLocation>
</comment>
<evidence type="ECO:0000256" key="2">
    <source>
        <dbReference type="ARBA" id="ARBA00004752"/>
    </source>
</evidence>
<name>A0A0M2NHN4_9FIRM</name>
<comment type="catalytic activity">
    <reaction evidence="13 14">
        <text>UDP-N-acetyl-alpha-D-muramate + L-alanine + ATP = UDP-N-acetyl-alpha-D-muramoyl-L-alanine + ADP + phosphate + H(+)</text>
        <dbReference type="Rhea" id="RHEA:23372"/>
        <dbReference type="ChEBI" id="CHEBI:15378"/>
        <dbReference type="ChEBI" id="CHEBI:30616"/>
        <dbReference type="ChEBI" id="CHEBI:43474"/>
        <dbReference type="ChEBI" id="CHEBI:57972"/>
        <dbReference type="ChEBI" id="CHEBI:70757"/>
        <dbReference type="ChEBI" id="CHEBI:83898"/>
        <dbReference type="ChEBI" id="CHEBI:456216"/>
        <dbReference type="EC" id="6.3.2.8"/>
    </reaction>
</comment>
<feature type="domain" description="Mur ligase N-terminal catalytic" evidence="15">
    <location>
        <begin position="13"/>
        <end position="110"/>
    </location>
</feature>
<keyword evidence="4 14" id="KW-0963">Cytoplasm</keyword>
<gene>
    <name evidence="14" type="primary">murC</name>
    <name evidence="18" type="ORF">CHK_2801</name>
</gene>
<organism evidence="18 19">
    <name type="scientific">Christensenella hongkongensis</name>
    <dbReference type="NCBI Taxonomy" id="270498"/>
    <lineage>
        <taxon>Bacteria</taxon>
        <taxon>Bacillati</taxon>
        <taxon>Bacillota</taxon>
        <taxon>Clostridia</taxon>
        <taxon>Christensenellales</taxon>
        <taxon>Christensenellaceae</taxon>
        <taxon>Christensenella</taxon>
    </lineage>
</organism>
<keyword evidence="8 14" id="KW-0067">ATP-binding</keyword>